<dbReference type="PROSITE" id="PS00624">
    <property type="entry name" value="GMC_OXRED_2"/>
    <property type="match status" value="1"/>
</dbReference>
<feature type="domain" description="Glucose-methanol-choline oxidoreductase N-terminal" evidence="7">
    <location>
        <begin position="302"/>
        <end position="316"/>
    </location>
</feature>
<evidence type="ECO:0000259" key="6">
    <source>
        <dbReference type="PROSITE" id="PS00623"/>
    </source>
</evidence>
<dbReference type="PANTHER" id="PTHR11552:SF147">
    <property type="entry name" value="CHOLINE DEHYDROGENASE, MITOCHONDRIAL"/>
    <property type="match status" value="1"/>
</dbReference>
<dbReference type="InterPro" id="IPR036188">
    <property type="entry name" value="FAD/NAD-bd_sf"/>
</dbReference>
<evidence type="ECO:0000313" key="8">
    <source>
        <dbReference type="EMBL" id="PZC73113.1"/>
    </source>
</evidence>
<dbReference type="GO" id="GO:0016614">
    <property type="term" value="F:oxidoreductase activity, acting on CH-OH group of donors"/>
    <property type="evidence" value="ECO:0007669"/>
    <property type="project" value="InterPro"/>
</dbReference>
<name>A0A2W1BN46_HELAM</name>
<evidence type="ECO:0000256" key="5">
    <source>
        <dbReference type="RuleBase" id="RU003968"/>
    </source>
</evidence>
<dbReference type="PANTHER" id="PTHR11552">
    <property type="entry name" value="GLUCOSE-METHANOL-CHOLINE GMC OXIDOREDUCTASE"/>
    <property type="match status" value="1"/>
</dbReference>
<evidence type="ECO:0000256" key="2">
    <source>
        <dbReference type="ARBA" id="ARBA00010790"/>
    </source>
</evidence>
<dbReference type="InterPro" id="IPR000172">
    <property type="entry name" value="GMC_OxRdtase_N"/>
</dbReference>
<accession>A0A2W1BN46</accession>
<evidence type="ECO:0000256" key="4">
    <source>
        <dbReference type="ARBA" id="ARBA00022827"/>
    </source>
</evidence>
<protein>
    <recommendedName>
        <fullName evidence="6 7">Glucose-methanol-choline oxidoreductase N-terminal domain-containing protein</fullName>
    </recommendedName>
</protein>
<organism evidence="8 9">
    <name type="scientific">Helicoverpa armigera</name>
    <name type="common">Cotton bollworm</name>
    <name type="synonym">Heliothis armigera</name>
    <dbReference type="NCBI Taxonomy" id="29058"/>
    <lineage>
        <taxon>Eukaryota</taxon>
        <taxon>Metazoa</taxon>
        <taxon>Ecdysozoa</taxon>
        <taxon>Arthropoda</taxon>
        <taxon>Hexapoda</taxon>
        <taxon>Insecta</taxon>
        <taxon>Pterygota</taxon>
        <taxon>Neoptera</taxon>
        <taxon>Endopterygota</taxon>
        <taxon>Lepidoptera</taxon>
        <taxon>Glossata</taxon>
        <taxon>Ditrysia</taxon>
        <taxon>Noctuoidea</taxon>
        <taxon>Noctuidae</taxon>
        <taxon>Heliothinae</taxon>
        <taxon>Helicoverpa</taxon>
    </lineage>
</organism>
<dbReference type="Proteomes" id="UP000249218">
    <property type="component" value="Unassembled WGS sequence"/>
</dbReference>
<dbReference type="Pfam" id="PF05199">
    <property type="entry name" value="GMC_oxred_C"/>
    <property type="match status" value="1"/>
</dbReference>
<dbReference type="InterPro" id="IPR012132">
    <property type="entry name" value="GMC_OxRdtase"/>
</dbReference>
<dbReference type="InterPro" id="IPR007867">
    <property type="entry name" value="GMC_OxRtase_C"/>
</dbReference>
<dbReference type="PIRSF" id="PIRSF000137">
    <property type="entry name" value="Alcohol_oxidase"/>
    <property type="match status" value="1"/>
</dbReference>
<keyword evidence="4 5" id="KW-0274">FAD</keyword>
<evidence type="ECO:0000256" key="1">
    <source>
        <dbReference type="ARBA" id="ARBA00001974"/>
    </source>
</evidence>
<evidence type="ECO:0000313" key="9">
    <source>
        <dbReference type="Proteomes" id="UP000249218"/>
    </source>
</evidence>
<comment type="cofactor">
    <cofactor evidence="1">
        <name>FAD</name>
        <dbReference type="ChEBI" id="CHEBI:57692"/>
    </cofactor>
</comment>
<dbReference type="Pfam" id="PF00732">
    <property type="entry name" value="GMC_oxred_N"/>
    <property type="match status" value="1"/>
</dbReference>
<keyword evidence="9" id="KW-1185">Reference proteome</keyword>
<keyword evidence="3 5" id="KW-0285">Flavoprotein</keyword>
<feature type="domain" description="Glucose-methanol-choline oxidoreductase N-terminal" evidence="6">
    <location>
        <begin position="125"/>
        <end position="148"/>
    </location>
</feature>
<dbReference type="AlphaFoldDB" id="A0A2W1BN46"/>
<dbReference type="EMBL" id="KZ150126">
    <property type="protein sequence ID" value="PZC73113.1"/>
    <property type="molecule type" value="Genomic_DNA"/>
</dbReference>
<dbReference type="SUPFAM" id="SSF51905">
    <property type="entry name" value="FAD/NAD(P)-binding domain"/>
    <property type="match status" value="1"/>
</dbReference>
<dbReference type="GO" id="GO:0050660">
    <property type="term" value="F:flavin adenine dinucleotide binding"/>
    <property type="evidence" value="ECO:0007669"/>
    <property type="project" value="InterPro"/>
</dbReference>
<reference evidence="8 9" key="1">
    <citation type="journal article" date="2017" name="BMC Biol.">
        <title>Genomic innovations, transcriptional plasticity and gene loss underlying the evolution and divergence of two highly polyphagous and invasive Helicoverpa pest species.</title>
        <authorList>
            <person name="Pearce S.L."/>
            <person name="Clarke D.F."/>
            <person name="East P.D."/>
            <person name="Elfekih S."/>
            <person name="Gordon K.H."/>
            <person name="Jermiin L.S."/>
            <person name="McGaughran A."/>
            <person name="Oakeshott J.G."/>
            <person name="Papanikolaou A."/>
            <person name="Perera O.P."/>
            <person name="Rane R.V."/>
            <person name="Richards S."/>
            <person name="Tay W.T."/>
            <person name="Walsh T.K."/>
            <person name="Anderson A."/>
            <person name="Anderson C.J."/>
            <person name="Asgari S."/>
            <person name="Board P.G."/>
            <person name="Bretschneider A."/>
            <person name="Campbell P.M."/>
            <person name="Chertemps T."/>
            <person name="Christeller J.T."/>
            <person name="Coppin C.W."/>
            <person name="Downes S.J."/>
            <person name="Duan G."/>
            <person name="Farnsworth C.A."/>
            <person name="Good R.T."/>
            <person name="Han L.B."/>
            <person name="Han Y.C."/>
            <person name="Hatje K."/>
            <person name="Horne I."/>
            <person name="Huang Y.P."/>
            <person name="Hughes D.S."/>
            <person name="Jacquin-Joly E."/>
            <person name="James W."/>
            <person name="Jhangiani S."/>
            <person name="Kollmar M."/>
            <person name="Kuwar S.S."/>
            <person name="Li S."/>
            <person name="Liu N.Y."/>
            <person name="Maibeche M.T."/>
            <person name="Miller J.R."/>
            <person name="Montagne N."/>
            <person name="Perry T."/>
            <person name="Qu J."/>
            <person name="Song S.V."/>
            <person name="Sutton G.G."/>
            <person name="Vogel H."/>
            <person name="Walenz B.P."/>
            <person name="Xu W."/>
            <person name="Zhang H.J."/>
            <person name="Zou Z."/>
            <person name="Batterham P."/>
            <person name="Edwards O.R."/>
            <person name="Feyereisen R."/>
            <person name="Gibbs R.A."/>
            <person name="Heckel D.G."/>
            <person name="McGrath A."/>
            <person name="Robin C."/>
            <person name="Scherer S.E."/>
            <person name="Worley K.C."/>
            <person name="Wu Y.D."/>
        </authorList>
    </citation>
    <scope>NUCLEOTIDE SEQUENCE [LARGE SCALE GENOMIC DNA]</scope>
    <source>
        <strain evidence="8">Harm_GR_Male_#8</strain>
        <tissue evidence="8">Whole organism</tissue>
    </source>
</reference>
<dbReference type="OrthoDB" id="269227at2759"/>
<comment type="similarity">
    <text evidence="2 5">Belongs to the GMC oxidoreductase family.</text>
</comment>
<gene>
    <name evidence="8" type="primary">HaOG210005</name>
    <name evidence="8" type="ORF">B5X24_HaOG210005</name>
</gene>
<dbReference type="Gene3D" id="3.30.560.10">
    <property type="entry name" value="Glucose Oxidase, domain 3"/>
    <property type="match status" value="1"/>
</dbReference>
<proteinExistence type="inferred from homology"/>
<dbReference type="SUPFAM" id="SSF54373">
    <property type="entry name" value="FAD-linked reductases, C-terminal domain"/>
    <property type="match status" value="1"/>
</dbReference>
<evidence type="ECO:0000256" key="3">
    <source>
        <dbReference type="ARBA" id="ARBA00022630"/>
    </source>
</evidence>
<evidence type="ECO:0000259" key="7">
    <source>
        <dbReference type="PROSITE" id="PS00624"/>
    </source>
</evidence>
<dbReference type="PROSITE" id="PS00623">
    <property type="entry name" value="GMC_OXRED_1"/>
    <property type="match status" value="1"/>
</dbReference>
<dbReference type="Gene3D" id="3.50.50.60">
    <property type="entry name" value="FAD/NAD(P)-binding domain"/>
    <property type="match status" value="1"/>
</dbReference>
<sequence>MVLVGKQSFDVDRVLLALLATCLRLHALLHHSYTLPPGALLTGGERFDYIVVGAGAAGAAAAARLAAAGAQVLLVEAGTDPTYISKIPSAAMFLLGSELDWQYQTIPNNVSCLSSRGGQCRLSRGKCLGGSTSINYMLYTRGNRQDFHDMPVSGWTWDDLKPYFLKYEGLQDLNLLPSSSKPYHNTSGTMRIGFFDDSQNPWHSRLMRSYMSLGLPENLDVNADSQIGVSQLIGYVHDGERMSTARGYLAREDVKRTLKIAKNALCTGVIIDRRNIARGVTVVQGLLKLKVYARREVILSAGAIGTPQILMLSGVGPAKHLHNLGIPIKVDLPGVGANMTDHVLPLILAQVDQSNRIHDDVKKLATWTDQLAQLLVTRSGPLTSNGLTDVSVFMNSHCYDFTRRKLLNVSFDGSDCELPNLQIIHAYIERNLLPAAKHVFQRITGFNDDVVEQVVKANENHALIVISPVVLSPHSVGYVRLASSDPGVHPAIFPNYLSDERDVDEMMFSIRIIEQLMETPLFRKRNATLLHLELPGCPGISEDRSGYWRCYSRHVTSAVFHSAGTCALGAVVDARLRVRGVRRLRAADLGVLPRAPRASTAAAAIALGERLADMLLEDDTAAGL</sequence>